<dbReference type="AlphaFoldDB" id="A0A9Q1JQZ4"/>
<evidence type="ECO:0000313" key="3">
    <source>
        <dbReference type="Proteomes" id="UP001153076"/>
    </source>
</evidence>
<protein>
    <submittedName>
        <fullName evidence="2">Uncharacterized protein</fullName>
    </submittedName>
</protein>
<organism evidence="2 3">
    <name type="scientific">Carnegiea gigantea</name>
    <dbReference type="NCBI Taxonomy" id="171969"/>
    <lineage>
        <taxon>Eukaryota</taxon>
        <taxon>Viridiplantae</taxon>
        <taxon>Streptophyta</taxon>
        <taxon>Embryophyta</taxon>
        <taxon>Tracheophyta</taxon>
        <taxon>Spermatophyta</taxon>
        <taxon>Magnoliopsida</taxon>
        <taxon>eudicotyledons</taxon>
        <taxon>Gunneridae</taxon>
        <taxon>Pentapetalae</taxon>
        <taxon>Caryophyllales</taxon>
        <taxon>Cactineae</taxon>
        <taxon>Cactaceae</taxon>
        <taxon>Cactoideae</taxon>
        <taxon>Echinocereeae</taxon>
        <taxon>Carnegiea</taxon>
    </lineage>
</organism>
<comment type="caution">
    <text evidence="2">The sequence shown here is derived from an EMBL/GenBank/DDBJ whole genome shotgun (WGS) entry which is preliminary data.</text>
</comment>
<feature type="region of interest" description="Disordered" evidence="1">
    <location>
        <begin position="160"/>
        <end position="187"/>
    </location>
</feature>
<evidence type="ECO:0000313" key="2">
    <source>
        <dbReference type="EMBL" id="KAJ8429439.1"/>
    </source>
</evidence>
<sequence>MSEYITRHFAWDRRGIAFPQSPLPKDFQTLCPGFELAVAEQAAEYYELQELPQVIFYAMLLNEAERLGVLQGQALRSLEEALTELRWKGTAVDFELLEIVQAIFYTMLLNEAVELRVAHDFMAESMKSSLIGLRWSTFAVWMGCVDHALRGVQLHRPANEVEVRGSQDGEEKGSGPADPPAPSSDEE</sequence>
<gene>
    <name evidence="2" type="ORF">Cgig2_021091</name>
</gene>
<proteinExistence type="predicted"/>
<dbReference type="Proteomes" id="UP001153076">
    <property type="component" value="Unassembled WGS sequence"/>
</dbReference>
<feature type="compositionally biased region" description="Pro residues" evidence="1">
    <location>
        <begin position="177"/>
        <end position="187"/>
    </location>
</feature>
<reference evidence="2" key="1">
    <citation type="submission" date="2022-04" db="EMBL/GenBank/DDBJ databases">
        <title>Carnegiea gigantea Genome sequencing and assembly v2.</title>
        <authorList>
            <person name="Copetti D."/>
            <person name="Sanderson M.J."/>
            <person name="Burquez A."/>
            <person name="Wojciechowski M.F."/>
        </authorList>
    </citation>
    <scope>NUCLEOTIDE SEQUENCE</scope>
    <source>
        <strain evidence="2">SGP5-SGP5p</strain>
        <tissue evidence="2">Aerial part</tissue>
    </source>
</reference>
<keyword evidence="3" id="KW-1185">Reference proteome</keyword>
<accession>A0A9Q1JQZ4</accession>
<evidence type="ECO:0000256" key="1">
    <source>
        <dbReference type="SAM" id="MobiDB-lite"/>
    </source>
</evidence>
<dbReference type="EMBL" id="JAKOGI010000894">
    <property type="protein sequence ID" value="KAJ8429439.1"/>
    <property type="molecule type" value="Genomic_DNA"/>
</dbReference>
<feature type="compositionally biased region" description="Basic and acidic residues" evidence="1">
    <location>
        <begin position="160"/>
        <end position="173"/>
    </location>
</feature>
<name>A0A9Q1JQZ4_9CARY</name>